<dbReference type="AlphaFoldDB" id="M0MHN3"/>
<sequence>MHRRQFLALAASPAFVGAFGSDGREDDLERENGYPVPPDHITEIRDDRDELERYQPKLYLGHLPWSERDETRTDMRGQFGWTAESEEYDVIAHYYWTRYNTQRSVLYYLGLDWGPDEHYLDHEPTIVFRREDGTVEEVWTTGGHHYGLRIDGETGNLSEDRVNGEDTHVNLAVMRPHNHYTEAAFDAEGEFVQEFPTSVPFDSWLDVREQWYDNNRFASTSYEAIEDPFTFYDRDREHWWREDTMDAWFARNVWIPLGLTERDDLEFET</sequence>
<keyword evidence="2" id="KW-1185">Reference proteome</keyword>
<reference evidence="1 2" key="1">
    <citation type="journal article" date="2014" name="PLoS Genet.">
        <title>Phylogenetically driven sequencing of extremely halophilic archaea reveals strategies for static and dynamic osmo-response.</title>
        <authorList>
            <person name="Becker E.A."/>
            <person name="Seitzer P.M."/>
            <person name="Tritt A."/>
            <person name="Larsen D."/>
            <person name="Krusor M."/>
            <person name="Yao A.I."/>
            <person name="Wu D."/>
            <person name="Madern D."/>
            <person name="Eisen J.A."/>
            <person name="Darling A.E."/>
            <person name="Facciotti M.T."/>
        </authorList>
    </citation>
    <scope>NUCLEOTIDE SEQUENCE [LARGE SCALE GENOMIC DNA]</scope>
    <source>
        <strain evidence="1 2">JCM 10879</strain>
    </source>
</reference>
<protein>
    <submittedName>
        <fullName evidence="1">Uncharacterized protein</fullName>
    </submittedName>
</protein>
<organism evidence="1 2">
    <name type="scientific">Halobiforma nitratireducens JCM 10879</name>
    <dbReference type="NCBI Taxonomy" id="1227454"/>
    <lineage>
        <taxon>Archaea</taxon>
        <taxon>Methanobacteriati</taxon>
        <taxon>Methanobacteriota</taxon>
        <taxon>Stenosarchaea group</taxon>
        <taxon>Halobacteria</taxon>
        <taxon>Halobacteriales</taxon>
        <taxon>Natrialbaceae</taxon>
        <taxon>Halobiforma</taxon>
    </lineage>
</organism>
<gene>
    <name evidence="1" type="ORF">C446_02512</name>
</gene>
<dbReference type="OrthoDB" id="202444at2157"/>
<evidence type="ECO:0000313" key="1">
    <source>
        <dbReference type="EMBL" id="EMA45242.1"/>
    </source>
</evidence>
<dbReference type="STRING" id="1227454.C446_02512"/>
<dbReference type="Proteomes" id="UP000011607">
    <property type="component" value="Unassembled WGS sequence"/>
</dbReference>
<accession>M0MHN3</accession>
<dbReference type="RefSeq" id="WP_006671473.1">
    <property type="nucleotide sequence ID" value="NZ_AOMA01000019.1"/>
</dbReference>
<name>M0MHN3_9EURY</name>
<comment type="caution">
    <text evidence="1">The sequence shown here is derived from an EMBL/GenBank/DDBJ whole genome shotgun (WGS) entry which is preliminary data.</text>
</comment>
<evidence type="ECO:0000313" key="2">
    <source>
        <dbReference type="Proteomes" id="UP000011607"/>
    </source>
</evidence>
<dbReference type="EMBL" id="AOMA01000019">
    <property type="protein sequence ID" value="EMA45242.1"/>
    <property type="molecule type" value="Genomic_DNA"/>
</dbReference>
<proteinExistence type="predicted"/>
<dbReference type="eggNOG" id="arCOG13360">
    <property type="taxonomic scope" value="Archaea"/>
</dbReference>